<dbReference type="EMBL" id="LRQV01000029">
    <property type="protein sequence ID" value="KXK61950.1"/>
    <property type="molecule type" value="Genomic_DNA"/>
</dbReference>
<dbReference type="AlphaFoldDB" id="A0A136PTX3"/>
<name>A0A136PTX3_9ACTN</name>
<keyword evidence="3" id="KW-1185">Reference proteome</keyword>
<evidence type="ECO:0000256" key="1">
    <source>
        <dbReference type="SAM" id="MobiDB-lite"/>
    </source>
</evidence>
<dbReference type="RefSeq" id="WP_067363700.1">
    <property type="nucleotide sequence ID" value="NZ_JBIUBN010000011.1"/>
</dbReference>
<comment type="caution">
    <text evidence="2">The sequence shown here is derived from an EMBL/GenBank/DDBJ whole genome shotgun (WGS) entry which is preliminary data.</text>
</comment>
<reference evidence="2 3" key="1">
    <citation type="submission" date="2016-01" db="EMBL/GenBank/DDBJ databases">
        <title>Whole genome sequence and analysis of Micromonospora rosaria DSM 803, which can produce antibacterial substance rosamicin.</title>
        <authorList>
            <person name="Yang H."/>
            <person name="He X."/>
            <person name="Zhu D."/>
        </authorList>
    </citation>
    <scope>NUCLEOTIDE SEQUENCE [LARGE SCALE GENOMIC DNA]</scope>
    <source>
        <strain evidence="2 3">DSM 803</strain>
    </source>
</reference>
<gene>
    <name evidence="2" type="ORF">AWW66_10945</name>
</gene>
<sequence length="1102" mass="117195">MRNDLRAELYLGGTLGWVDVTEDVRQAVADSGGGITITRPEGDPGTMDLVFTNDGRYSPRNPRSPYYGVLGRNTPVRIGLVELADQFDRTVVSGWGPGWSWFGAGSPVVGTDMPVTGGTGIHRVPFVAGFRATYYTARRWRDAELRVTVSSPIADVTGGNIEPANLLLRGQDINTYYMARLEVSTAEVVTLTLHGPAGQIAGPVTVPGLRWTGQPLRVAASVVADRLAMSVWDPAAGGEPRDWQITAVDGRLAAAGWVGIRSGVGAGNSNSKPIEFRYDDLEVIDRRALMEVSAWPPRWTPEANGTDRGDTWVEVQAAGILERLGQGTKALTSPMYQTLIARDPAGYLPLEDGEKTRNPSNVARDAVRASATAVAFADRECPPGASSCARLTGSSSRLTIGVAGRSSSHWSVFVMFRLQSLPAAGQDWPFMSLRMAGSNVDRWELQLGQNGLRWAAYNSAGTELSSRVSLYGAGVDPLGWVAICLQVQQVGTLTTWGWVHHQVGSDVWYTGNGWAGDSFAGTVGQMIWGEVAAGSQFSGARLSHWAVDTRPIPLDSWQYRDASSGFAGELATDRIARLSAEVGVPMLITRGPDPSCPMGAQGPSDYLSLIRECAEADGGILGEAREQQALTYRALSSLYNQPPLAIDYARLAPPLEPTDDVDHVRNDVTVERTGGGRQRYVMPTGPLSVQRPPDGVGTYTTSYTLNLASDEQVADHARWRLHLGTWDEARYPRARVELGDPAWSTDPLLASEVVALDAGRVLALGGLPAWLPPGPTSQMVRATVERIDQHTRTLDWTLTPAGPYTVATVGGPQRVAPDASFTTGLTASGMSMLVTTSAADGPWTEDPQDFPLPMRVGGEQVTASSIERSMVDVFGRTVAAGGWGSPWTVARGSASNYSVAGGVGLIALPTVNDEHQATLDVGAQTQDIRAWVLAPATPAGGPINLGLLLRYTDQGTNYWIDAQVATDGSIAVRIIRREAGAVTVLGSATAAVTHSSTVPRAIRAEVAGNLIRARVWASNAAEPTAWDVQTTDPAPLPGATRAGIVARRMTGNTNGTLTVQIDNVSVVSPQLVTLSARGVNGVQRGWGAGTPVTVWTPAVVAL</sequence>
<accession>A0A136PTX3</accession>
<evidence type="ECO:0000313" key="3">
    <source>
        <dbReference type="Proteomes" id="UP000070620"/>
    </source>
</evidence>
<proteinExistence type="predicted"/>
<organism evidence="2 3">
    <name type="scientific">Micromonospora rosaria</name>
    <dbReference type="NCBI Taxonomy" id="47874"/>
    <lineage>
        <taxon>Bacteria</taxon>
        <taxon>Bacillati</taxon>
        <taxon>Actinomycetota</taxon>
        <taxon>Actinomycetes</taxon>
        <taxon>Micromonosporales</taxon>
        <taxon>Micromonosporaceae</taxon>
        <taxon>Micromonospora</taxon>
    </lineage>
</organism>
<protein>
    <submittedName>
        <fullName evidence="2">Uncharacterized protein</fullName>
    </submittedName>
</protein>
<dbReference type="OrthoDB" id="3304698at2"/>
<evidence type="ECO:0000313" key="2">
    <source>
        <dbReference type="EMBL" id="KXK61950.1"/>
    </source>
</evidence>
<feature type="region of interest" description="Disordered" evidence="1">
    <location>
        <begin position="676"/>
        <end position="695"/>
    </location>
</feature>
<dbReference type="Proteomes" id="UP000070620">
    <property type="component" value="Unassembled WGS sequence"/>
</dbReference>